<reference evidence="1 2" key="1">
    <citation type="submission" date="2024-10" db="EMBL/GenBank/DDBJ databases">
        <title>The Natural Products Discovery Center: Release of the First 8490 Sequenced Strains for Exploring Actinobacteria Biosynthetic Diversity.</title>
        <authorList>
            <person name="Kalkreuter E."/>
            <person name="Kautsar S.A."/>
            <person name="Yang D."/>
            <person name="Bader C.D."/>
            <person name="Teijaro C.N."/>
            <person name="Fluegel L."/>
            <person name="Davis C.M."/>
            <person name="Simpson J.R."/>
            <person name="Lauterbach L."/>
            <person name="Steele A.D."/>
            <person name="Gui C."/>
            <person name="Meng S."/>
            <person name="Li G."/>
            <person name="Viehrig K."/>
            <person name="Ye F."/>
            <person name="Su P."/>
            <person name="Kiefer A.F."/>
            <person name="Nichols A."/>
            <person name="Cepeda A.J."/>
            <person name="Yan W."/>
            <person name="Fan B."/>
            <person name="Jiang Y."/>
            <person name="Adhikari A."/>
            <person name="Zheng C.-J."/>
            <person name="Schuster L."/>
            <person name="Cowan T.M."/>
            <person name="Smanski M.J."/>
            <person name="Chevrette M.G."/>
            <person name="De Carvalho L.P.S."/>
            <person name="Shen B."/>
        </authorList>
    </citation>
    <scope>NUCLEOTIDE SEQUENCE [LARGE SCALE GENOMIC DNA]</scope>
    <source>
        <strain evidence="1 2">NPDC049503</strain>
    </source>
</reference>
<evidence type="ECO:0008006" key="3">
    <source>
        <dbReference type="Google" id="ProtNLM"/>
    </source>
</evidence>
<comment type="caution">
    <text evidence="1">The sequence shown here is derived from an EMBL/GenBank/DDBJ whole genome shotgun (WGS) entry which is preliminary data.</text>
</comment>
<gene>
    <name evidence="1" type="ORF">ACIBP5_22800</name>
</gene>
<evidence type="ECO:0000313" key="1">
    <source>
        <dbReference type="EMBL" id="MFI7442808.1"/>
    </source>
</evidence>
<proteinExistence type="predicted"/>
<organism evidence="1 2">
    <name type="scientific">Nonomuraea indica</name>
    <dbReference type="NCBI Taxonomy" id="1581193"/>
    <lineage>
        <taxon>Bacteria</taxon>
        <taxon>Bacillati</taxon>
        <taxon>Actinomycetota</taxon>
        <taxon>Actinomycetes</taxon>
        <taxon>Streptosporangiales</taxon>
        <taxon>Streptosporangiaceae</taxon>
        <taxon>Nonomuraea</taxon>
    </lineage>
</organism>
<name>A0ABW8A811_9ACTN</name>
<evidence type="ECO:0000313" key="2">
    <source>
        <dbReference type="Proteomes" id="UP001612928"/>
    </source>
</evidence>
<sequence length="50" mass="5089">MLTVAFVALVLVPAAALGMVLALARIEAALFDEEEPPAPHSGEGDGSGQR</sequence>
<keyword evidence="2" id="KW-1185">Reference proteome</keyword>
<protein>
    <recommendedName>
        <fullName evidence="3">Cbb3-type cytochrome oxidase assembly protein CcoS</fullName>
    </recommendedName>
</protein>
<accession>A0ABW8A811</accession>
<dbReference type="EMBL" id="JBITMB010000005">
    <property type="protein sequence ID" value="MFI7442808.1"/>
    <property type="molecule type" value="Genomic_DNA"/>
</dbReference>
<dbReference type="Proteomes" id="UP001612928">
    <property type="component" value="Unassembled WGS sequence"/>
</dbReference>
<dbReference type="RefSeq" id="WP_397022790.1">
    <property type="nucleotide sequence ID" value="NZ_JBITMB010000005.1"/>
</dbReference>